<evidence type="ECO:0000256" key="7">
    <source>
        <dbReference type="ARBA" id="ARBA00023033"/>
    </source>
</evidence>
<proteinExistence type="inferred from homology"/>
<reference evidence="9 10" key="1">
    <citation type="submission" date="2024-02" db="EMBL/GenBank/DDBJ databases">
        <title>De novo assembly and annotation of 12 fungi associated with fruit tree decline syndrome in Ontario, Canada.</title>
        <authorList>
            <person name="Sulman M."/>
            <person name="Ellouze W."/>
            <person name="Ilyukhin E."/>
        </authorList>
    </citation>
    <scope>NUCLEOTIDE SEQUENCE [LARGE SCALE GENOMIC DNA]</scope>
    <source>
        <strain evidence="9 10">M1-105</strain>
    </source>
</reference>
<dbReference type="EMBL" id="JAJVDC020000317">
    <property type="protein sequence ID" value="KAL1615363.1"/>
    <property type="molecule type" value="Genomic_DNA"/>
</dbReference>
<keyword evidence="3 8" id="KW-0349">Heme</keyword>
<evidence type="ECO:0000256" key="8">
    <source>
        <dbReference type="RuleBase" id="RU000461"/>
    </source>
</evidence>
<dbReference type="Pfam" id="PF00067">
    <property type="entry name" value="p450"/>
    <property type="match status" value="1"/>
</dbReference>
<evidence type="ECO:0000256" key="5">
    <source>
        <dbReference type="ARBA" id="ARBA00023002"/>
    </source>
</evidence>
<dbReference type="PROSITE" id="PS00086">
    <property type="entry name" value="CYTOCHROME_P450"/>
    <property type="match status" value="1"/>
</dbReference>
<dbReference type="PANTHER" id="PTHR24287:SF1">
    <property type="entry name" value="P450, PUTATIVE (EUROFUNG)-RELATED"/>
    <property type="match status" value="1"/>
</dbReference>
<keyword evidence="4 8" id="KW-0479">Metal-binding</keyword>
<evidence type="ECO:0008006" key="11">
    <source>
        <dbReference type="Google" id="ProtNLM"/>
    </source>
</evidence>
<dbReference type="SUPFAM" id="SSF48264">
    <property type="entry name" value="Cytochrome P450"/>
    <property type="match status" value="1"/>
</dbReference>
<evidence type="ECO:0000256" key="6">
    <source>
        <dbReference type="ARBA" id="ARBA00023004"/>
    </source>
</evidence>
<sequence length="400" mass="45078">FASNGKKWEHSRALLRPQFARGQISDLDLEERHVQNMMKVLPVDGADGWTKTINIQTLFFRLTVDSATEFLFGESIDSQLAALPGYAATKSLPAECDERIFAYAFDKAQWHLSRAVRLGKRYWLGHTPDFKKQCRSVHAFVDYFVQLALNKGLALDHQQKGATDTDKKKEGYVFLDALAAQTRDPIELRNQLLNILLAGRDTTASLLSWLFLLLAKNPDIYAKLRRSVVEDFGTYAAPEEITYTGLKNCSYLQHTIAELLRLFPVVPMNSRRSVVDTCLPLGGGADGQSPVFIPQGTEVEYSVFAMHRRKDLWGDDADSFKPERWQGRKVGWEYLPFNGGPRICIGQQFALTEASYVVVRLLQRFDMVEGVGVVEPFQHGLTLTDCPAQGVNVTLREAKE</sequence>
<dbReference type="PRINTS" id="PR00385">
    <property type="entry name" value="P450"/>
</dbReference>
<evidence type="ECO:0000256" key="2">
    <source>
        <dbReference type="ARBA" id="ARBA00010617"/>
    </source>
</evidence>
<comment type="cofactor">
    <cofactor evidence="1">
        <name>heme</name>
        <dbReference type="ChEBI" id="CHEBI:30413"/>
    </cofactor>
</comment>
<dbReference type="Proteomes" id="UP001521116">
    <property type="component" value="Unassembled WGS sequence"/>
</dbReference>
<dbReference type="CDD" id="cd11063">
    <property type="entry name" value="CYP52"/>
    <property type="match status" value="1"/>
</dbReference>
<dbReference type="InterPro" id="IPR001128">
    <property type="entry name" value="Cyt_P450"/>
</dbReference>
<dbReference type="InterPro" id="IPR047146">
    <property type="entry name" value="Cyt_P450_E_CYP52_fungi"/>
</dbReference>
<dbReference type="InterPro" id="IPR002401">
    <property type="entry name" value="Cyt_P450_E_grp-I"/>
</dbReference>
<keyword evidence="6 8" id="KW-0408">Iron</keyword>
<organism evidence="9 10">
    <name type="scientific">Neofusicoccum ribis</name>
    <dbReference type="NCBI Taxonomy" id="45134"/>
    <lineage>
        <taxon>Eukaryota</taxon>
        <taxon>Fungi</taxon>
        <taxon>Dikarya</taxon>
        <taxon>Ascomycota</taxon>
        <taxon>Pezizomycotina</taxon>
        <taxon>Dothideomycetes</taxon>
        <taxon>Dothideomycetes incertae sedis</taxon>
        <taxon>Botryosphaeriales</taxon>
        <taxon>Botryosphaeriaceae</taxon>
        <taxon>Neofusicoccum</taxon>
    </lineage>
</organism>
<evidence type="ECO:0000313" key="10">
    <source>
        <dbReference type="Proteomes" id="UP001521116"/>
    </source>
</evidence>
<keyword evidence="7 8" id="KW-0503">Monooxygenase</keyword>
<accession>A0ABR3SAI6</accession>
<dbReference type="Gene3D" id="1.10.630.10">
    <property type="entry name" value="Cytochrome P450"/>
    <property type="match status" value="1"/>
</dbReference>
<dbReference type="InterPro" id="IPR036396">
    <property type="entry name" value="Cyt_P450_sf"/>
</dbReference>
<evidence type="ECO:0000256" key="3">
    <source>
        <dbReference type="ARBA" id="ARBA00022617"/>
    </source>
</evidence>
<keyword evidence="10" id="KW-1185">Reference proteome</keyword>
<dbReference type="InterPro" id="IPR017972">
    <property type="entry name" value="Cyt_P450_CS"/>
</dbReference>
<dbReference type="PANTHER" id="PTHR24287">
    <property type="entry name" value="P450, PUTATIVE (EUROFUNG)-RELATED"/>
    <property type="match status" value="1"/>
</dbReference>
<gene>
    <name evidence="9" type="ORF">SLS56_011840</name>
</gene>
<evidence type="ECO:0000256" key="1">
    <source>
        <dbReference type="ARBA" id="ARBA00001971"/>
    </source>
</evidence>
<evidence type="ECO:0000313" key="9">
    <source>
        <dbReference type="EMBL" id="KAL1615363.1"/>
    </source>
</evidence>
<evidence type="ECO:0000256" key="4">
    <source>
        <dbReference type="ARBA" id="ARBA00022723"/>
    </source>
</evidence>
<dbReference type="PRINTS" id="PR00463">
    <property type="entry name" value="EP450I"/>
</dbReference>
<name>A0ABR3SAI6_9PEZI</name>
<comment type="similarity">
    <text evidence="2 8">Belongs to the cytochrome P450 family.</text>
</comment>
<feature type="non-terminal residue" evidence="9">
    <location>
        <position position="1"/>
    </location>
</feature>
<protein>
    <recommendedName>
        <fullName evidence="11">Cytochrome P450</fullName>
    </recommendedName>
</protein>
<comment type="caution">
    <text evidence="9">The sequence shown here is derived from an EMBL/GenBank/DDBJ whole genome shotgun (WGS) entry which is preliminary data.</text>
</comment>
<keyword evidence="5 8" id="KW-0560">Oxidoreductase</keyword>